<keyword evidence="3" id="KW-0479">Metal-binding</keyword>
<dbReference type="Gene3D" id="3.40.630.10">
    <property type="entry name" value="Zn peptidases"/>
    <property type="match status" value="1"/>
</dbReference>
<comment type="caution">
    <text evidence="6">The sequence shown here is derived from an EMBL/GenBank/DDBJ whole genome shotgun (WGS) entry which is preliminary data.</text>
</comment>
<protein>
    <recommendedName>
        <fullName evidence="3">Peptide hydrolase</fullName>
        <ecNumber evidence="3">3.4.-.-</ecNumber>
    </recommendedName>
</protein>
<keyword evidence="3" id="KW-0862">Zinc</keyword>
<feature type="region of interest" description="Disordered" evidence="4">
    <location>
        <begin position="1"/>
        <end position="21"/>
    </location>
</feature>
<dbReference type="GO" id="GO:0008233">
    <property type="term" value="F:peptidase activity"/>
    <property type="evidence" value="ECO:0007669"/>
    <property type="project" value="UniProtKB-KW"/>
</dbReference>
<sequence length="420" mass="46672">MDGQTHPKTVNRHEAGRNLSPTTMLWPSMRLPLLLGLLLAVPTLQRSTLGPRDLTHLSSAAVSTLISSPDPLKQLDPKNPSSHVSKILIPRVPGTENNTLVRNYIVSKLQDLKWHVELDTFNDSTPLGEKEFSNIIATKDPAASRRVIVAAHFDSKYFPEPNHFVGATDSAAPCAIMLDLAESLNALLDERAQRLDAGEEDDEDAADTTLQLVFFDGEEAFVAWTDTDSIYGARHLAEKWATTYALPNSKRRLLGAQATELAGIEHFILLDLLGATNPLIRSYNLDTAWLFDALVSAETRLGDSGAFAYGNEQGMSPGHWRSFFYKRTNANANFGGIGDDHVPFQRLGVDILHLITSPFPAVWHTVRDDASALDMPTMRRWNILMRVFMAEYLNLRPAESKRREDGSSTVVERSDDDLRI</sequence>
<keyword evidence="3" id="KW-0645">Protease</keyword>
<evidence type="ECO:0000313" key="7">
    <source>
        <dbReference type="Proteomes" id="UP000613580"/>
    </source>
</evidence>
<dbReference type="EMBL" id="JACAZE010000001">
    <property type="protein sequence ID" value="KAF7322392.1"/>
    <property type="molecule type" value="Genomic_DNA"/>
</dbReference>
<keyword evidence="1" id="KW-0808">Transferase</keyword>
<dbReference type="SUPFAM" id="SSF53187">
    <property type="entry name" value="Zn-dependent exopeptidases"/>
    <property type="match status" value="1"/>
</dbReference>
<feature type="domain" description="Peptidase M28" evidence="5">
    <location>
        <begin position="134"/>
        <end position="388"/>
    </location>
</feature>
<dbReference type="GO" id="GO:0008270">
    <property type="term" value="F:zinc ion binding"/>
    <property type="evidence" value="ECO:0007669"/>
    <property type="project" value="TreeGrafter"/>
</dbReference>
<proteinExistence type="inferred from homology"/>
<dbReference type="InterPro" id="IPR040234">
    <property type="entry name" value="QC/QCL"/>
</dbReference>
<keyword evidence="7" id="KW-1185">Reference proteome</keyword>
<accession>A0A8H6TTB0</accession>
<dbReference type="InterPro" id="IPR007484">
    <property type="entry name" value="Peptidase_M28"/>
</dbReference>
<organism evidence="6 7">
    <name type="scientific">Mycena chlorophos</name>
    <name type="common">Agaric fungus</name>
    <name type="synonym">Agaricus chlorophos</name>
    <dbReference type="NCBI Taxonomy" id="658473"/>
    <lineage>
        <taxon>Eukaryota</taxon>
        <taxon>Fungi</taxon>
        <taxon>Dikarya</taxon>
        <taxon>Basidiomycota</taxon>
        <taxon>Agaricomycotina</taxon>
        <taxon>Agaricomycetes</taxon>
        <taxon>Agaricomycetidae</taxon>
        <taxon>Agaricales</taxon>
        <taxon>Marasmiineae</taxon>
        <taxon>Mycenaceae</taxon>
        <taxon>Mycena</taxon>
    </lineage>
</organism>
<evidence type="ECO:0000256" key="2">
    <source>
        <dbReference type="ARBA" id="ARBA00023315"/>
    </source>
</evidence>
<dbReference type="CDD" id="cd03880">
    <property type="entry name" value="M28_QC_like"/>
    <property type="match status" value="1"/>
</dbReference>
<dbReference type="GO" id="GO:0006508">
    <property type="term" value="P:proteolysis"/>
    <property type="evidence" value="ECO:0007669"/>
    <property type="project" value="UniProtKB-KW"/>
</dbReference>
<keyword evidence="3 6" id="KW-0378">Hydrolase</keyword>
<dbReference type="Proteomes" id="UP000613580">
    <property type="component" value="Unassembled WGS sequence"/>
</dbReference>
<evidence type="ECO:0000259" key="5">
    <source>
        <dbReference type="Pfam" id="PF04389"/>
    </source>
</evidence>
<evidence type="ECO:0000256" key="1">
    <source>
        <dbReference type="ARBA" id="ARBA00022679"/>
    </source>
</evidence>
<keyword evidence="2" id="KW-0012">Acyltransferase</keyword>
<evidence type="ECO:0000313" key="6">
    <source>
        <dbReference type="EMBL" id="KAF7322392.1"/>
    </source>
</evidence>
<comment type="similarity">
    <text evidence="3">Belongs to the peptidase M28 family.</text>
</comment>
<dbReference type="PANTHER" id="PTHR12283:SF6">
    <property type="entry name" value="GLUTAMINYL-PEPTIDE CYCLOTRANSFERASE-RELATED"/>
    <property type="match status" value="1"/>
</dbReference>
<dbReference type="Pfam" id="PF04389">
    <property type="entry name" value="Peptidase_M28"/>
    <property type="match status" value="1"/>
</dbReference>
<dbReference type="GO" id="GO:0016603">
    <property type="term" value="F:glutaminyl-peptide cyclotransferase activity"/>
    <property type="evidence" value="ECO:0007669"/>
    <property type="project" value="InterPro"/>
</dbReference>
<gene>
    <name evidence="6" type="ORF">HMN09_00017100</name>
</gene>
<dbReference type="PANTHER" id="PTHR12283">
    <property type="entry name" value="GLUTAMINYL-PEPTIDE CYCLOTRANSFERASE"/>
    <property type="match status" value="1"/>
</dbReference>
<dbReference type="EC" id="3.4.-.-" evidence="3"/>
<dbReference type="OrthoDB" id="3907302at2759"/>
<dbReference type="InterPro" id="IPR037457">
    <property type="entry name" value="M28_QC"/>
</dbReference>
<name>A0A8H6TTB0_MYCCL</name>
<evidence type="ECO:0000256" key="4">
    <source>
        <dbReference type="SAM" id="MobiDB-lite"/>
    </source>
</evidence>
<dbReference type="AlphaFoldDB" id="A0A8H6TTB0"/>
<reference evidence="6" key="1">
    <citation type="submission" date="2020-05" db="EMBL/GenBank/DDBJ databases">
        <title>Mycena genomes resolve the evolution of fungal bioluminescence.</title>
        <authorList>
            <person name="Tsai I.J."/>
        </authorList>
    </citation>
    <scope>NUCLEOTIDE SEQUENCE</scope>
    <source>
        <strain evidence="6">110903Hualien_Pintung</strain>
    </source>
</reference>
<evidence type="ECO:0000256" key="3">
    <source>
        <dbReference type="RuleBase" id="RU361240"/>
    </source>
</evidence>